<dbReference type="GO" id="GO:0008360">
    <property type="term" value="P:regulation of cell shape"/>
    <property type="evidence" value="ECO:0007669"/>
    <property type="project" value="UniProtKB-KW"/>
</dbReference>
<dbReference type="Pfam" id="PF03330">
    <property type="entry name" value="DPBB_1"/>
    <property type="match status" value="1"/>
</dbReference>
<evidence type="ECO:0000256" key="5">
    <source>
        <dbReference type="ARBA" id="ARBA00022984"/>
    </source>
</evidence>
<feature type="active site" evidence="7">
    <location>
        <position position="368"/>
    </location>
</feature>
<dbReference type="PRINTS" id="PR00725">
    <property type="entry name" value="DADACBPTASE1"/>
</dbReference>
<feature type="active site" description="Acyl-ester intermediate" evidence="7">
    <location>
        <position position="304"/>
    </location>
</feature>
<keyword evidence="2 10" id="KW-0732">Signal</keyword>
<keyword evidence="3" id="KW-0378">Hydrolase</keyword>
<evidence type="ECO:0000256" key="6">
    <source>
        <dbReference type="ARBA" id="ARBA00023316"/>
    </source>
</evidence>
<dbReference type="InterPro" id="IPR036908">
    <property type="entry name" value="RlpA-like_sf"/>
</dbReference>
<dbReference type="GO" id="GO:0009252">
    <property type="term" value="P:peptidoglycan biosynthetic process"/>
    <property type="evidence" value="ECO:0007669"/>
    <property type="project" value="UniProtKB-KW"/>
</dbReference>
<evidence type="ECO:0000256" key="7">
    <source>
        <dbReference type="PIRSR" id="PIRSR618044-1"/>
    </source>
</evidence>
<name>A0A1F5RZN5_9BACT</name>
<organism evidence="13 14">
    <name type="scientific">Candidatus Falkowbacteria bacterium RIFCSPLOWO2_12_FULL_45_10</name>
    <dbReference type="NCBI Taxonomy" id="1797990"/>
    <lineage>
        <taxon>Bacteria</taxon>
        <taxon>Candidatus Falkowiibacteriota</taxon>
    </lineage>
</organism>
<dbReference type="GO" id="GO:0009002">
    <property type="term" value="F:serine-type D-Ala-D-Ala carboxypeptidase activity"/>
    <property type="evidence" value="ECO:0007669"/>
    <property type="project" value="InterPro"/>
</dbReference>
<dbReference type="Gene3D" id="3.40.710.10">
    <property type="entry name" value="DD-peptidase/beta-lactamase superfamily"/>
    <property type="match status" value="1"/>
</dbReference>
<feature type="chain" id="PRO_5009521104" description="Peptidase S11 D-alanyl-D-alanine carboxypeptidase A N-terminal domain-containing protein" evidence="10">
    <location>
        <begin position="25"/>
        <end position="528"/>
    </location>
</feature>
<keyword evidence="5" id="KW-0573">Peptidoglycan synthesis</keyword>
<evidence type="ECO:0000256" key="8">
    <source>
        <dbReference type="PIRSR" id="PIRSR618044-2"/>
    </source>
</evidence>
<evidence type="ECO:0000313" key="14">
    <source>
        <dbReference type="Proteomes" id="UP000178682"/>
    </source>
</evidence>
<proteinExistence type="inferred from homology"/>
<evidence type="ECO:0000256" key="10">
    <source>
        <dbReference type="SAM" id="SignalP"/>
    </source>
</evidence>
<feature type="signal peptide" evidence="10">
    <location>
        <begin position="1"/>
        <end position="24"/>
    </location>
</feature>
<dbReference type="InterPro" id="IPR018044">
    <property type="entry name" value="Peptidase_S11"/>
</dbReference>
<evidence type="ECO:0000256" key="9">
    <source>
        <dbReference type="RuleBase" id="RU004016"/>
    </source>
</evidence>
<protein>
    <recommendedName>
        <fullName evidence="15">Peptidase S11 D-alanyl-D-alanine carboxypeptidase A N-terminal domain-containing protein</fullName>
    </recommendedName>
</protein>
<feature type="active site" description="Proton acceptor" evidence="7">
    <location>
        <position position="307"/>
    </location>
</feature>
<comment type="caution">
    <text evidence="13">The sequence shown here is derived from an EMBL/GenBank/DDBJ whole genome shotgun (WGS) entry which is preliminary data.</text>
</comment>
<dbReference type="InterPro" id="IPR012338">
    <property type="entry name" value="Beta-lactam/transpept-like"/>
</dbReference>
<dbReference type="Proteomes" id="UP000178682">
    <property type="component" value="Unassembled WGS sequence"/>
</dbReference>
<gene>
    <name evidence="13" type="ORF">A3G56_02510</name>
</gene>
<evidence type="ECO:0000259" key="12">
    <source>
        <dbReference type="Pfam" id="PF03330"/>
    </source>
</evidence>
<evidence type="ECO:0000256" key="3">
    <source>
        <dbReference type="ARBA" id="ARBA00022801"/>
    </source>
</evidence>
<feature type="domain" description="RlpA-like protein double-psi beta-barrel" evidence="12">
    <location>
        <begin position="184"/>
        <end position="248"/>
    </location>
</feature>
<dbReference type="SUPFAM" id="SSF56601">
    <property type="entry name" value="beta-lactamase/transpeptidase-like"/>
    <property type="match status" value="1"/>
</dbReference>
<dbReference type="GO" id="GO:0071555">
    <property type="term" value="P:cell wall organization"/>
    <property type="evidence" value="ECO:0007669"/>
    <property type="project" value="UniProtKB-KW"/>
</dbReference>
<accession>A0A1F5RZN5</accession>
<evidence type="ECO:0000256" key="4">
    <source>
        <dbReference type="ARBA" id="ARBA00022960"/>
    </source>
</evidence>
<evidence type="ECO:0000313" key="13">
    <source>
        <dbReference type="EMBL" id="OGF19782.1"/>
    </source>
</evidence>
<dbReference type="PANTHER" id="PTHR21581:SF26">
    <property type="entry name" value="D-ALANYL-D-ALANINE ENDOPEPTIDASE"/>
    <property type="match status" value="1"/>
</dbReference>
<dbReference type="PANTHER" id="PTHR21581">
    <property type="entry name" value="D-ALANYL-D-ALANINE CARBOXYPEPTIDASE"/>
    <property type="match status" value="1"/>
</dbReference>
<sequence length="528" mass="58602">MKKLPFWQVFFVVGILFLPSMAQAQVPAAAETKSFFINLDQATIAKGYTVAAFEQAIKLSLIPGILQAGTGVDLLELHEPMTEPWNLDRVSEIYQFEFRNHAAYDDTKPFIVQINYQAQDDNLKQVYYFDSNAAGWKPLPTKDYVSEGMARAYIHLPFARVAVFSNPEAMAVGQASWYGYKNGLFAASPDFPKGSKLLVTNLANQKSVAVEVNDYGPDRKLHPERAIDLDKTAFKKIASLRDGVIEVSIEPLFITEQNGRVLGVKIDGVADTPEINSQAALLIDDNSQAIIYERNANAVLPLASLTKIVTASVFLDANPDFSAVVAYRDADAERTWEHADKNEIASLRLKDGDELTIGDLFFTTLIASTNNTAETLVRLSGLERTEFIRQMNAKARGWGATSTVFVEPTGLSPLNVSTVLDYAIMTKAAFREPKLLAATALPEYKFTTWRDKKKVTARNTNKLIGGDFYVTGGKTGFLDEAGYCLMTKVKIGERELTGIIFGAPEREQSFIEMEDLLKYGIRQITHNR</sequence>
<dbReference type="Gene3D" id="2.40.40.10">
    <property type="entry name" value="RlpA-like domain"/>
    <property type="match status" value="1"/>
</dbReference>
<dbReference type="CDD" id="cd22268">
    <property type="entry name" value="DPBB_RlpA-like"/>
    <property type="match status" value="1"/>
</dbReference>
<evidence type="ECO:0000259" key="11">
    <source>
        <dbReference type="Pfam" id="PF00768"/>
    </source>
</evidence>
<feature type="domain" description="Peptidase S11 D-alanyl-D-alanine carboxypeptidase A N-terminal" evidence="11">
    <location>
        <begin position="270"/>
        <end position="504"/>
    </location>
</feature>
<dbReference type="AlphaFoldDB" id="A0A1F5RZN5"/>
<dbReference type="InterPro" id="IPR001967">
    <property type="entry name" value="Peptidase_S11_N"/>
</dbReference>
<comment type="similarity">
    <text evidence="1 9">Belongs to the peptidase S11 family.</text>
</comment>
<evidence type="ECO:0000256" key="1">
    <source>
        <dbReference type="ARBA" id="ARBA00007164"/>
    </source>
</evidence>
<keyword evidence="6" id="KW-0961">Cell wall biogenesis/degradation</keyword>
<dbReference type="Pfam" id="PF00768">
    <property type="entry name" value="Peptidase_S11"/>
    <property type="match status" value="1"/>
</dbReference>
<dbReference type="InterPro" id="IPR009009">
    <property type="entry name" value="RlpA-like_DPBB"/>
</dbReference>
<dbReference type="EMBL" id="MFFX01000009">
    <property type="protein sequence ID" value="OGF19782.1"/>
    <property type="molecule type" value="Genomic_DNA"/>
</dbReference>
<dbReference type="GO" id="GO:0006508">
    <property type="term" value="P:proteolysis"/>
    <property type="evidence" value="ECO:0007669"/>
    <property type="project" value="InterPro"/>
</dbReference>
<reference evidence="13 14" key="1">
    <citation type="journal article" date="2016" name="Nat. Commun.">
        <title>Thousands of microbial genomes shed light on interconnected biogeochemical processes in an aquifer system.</title>
        <authorList>
            <person name="Anantharaman K."/>
            <person name="Brown C.T."/>
            <person name="Hug L.A."/>
            <person name="Sharon I."/>
            <person name="Castelle C.J."/>
            <person name="Probst A.J."/>
            <person name="Thomas B.C."/>
            <person name="Singh A."/>
            <person name="Wilkins M.J."/>
            <person name="Karaoz U."/>
            <person name="Brodie E.L."/>
            <person name="Williams K.H."/>
            <person name="Hubbard S.S."/>
            <person name="Banfield J.F."/>
        </authorList>
    </citation>
    <scope>NUCLEOTIDE SEQUENCE [LARGE SCALE GENOMIC DNA]</scope>
</reference>
<dbReference type="SUPFAM" id="SSF50685">
    <property type="entry name" value="Barwin-like endoglucanases"/>
    <property type="match status" value="1"/>
</dbReference>
<feature type="binding site" evidence="8">
    <location>
        <position position="474"/>
    </location>
    <ligand>
        <name>substrate</name>
    </ligand>
</feature>
<evidence type="ECO:0008006" key="15">
    <source>
        <dbReference type="Google" id="ProtNLM"/>
    </source>
</evidence>
<evidence type="ECO:0000256" key="2">
    <source>
        <dbReference type="ARBA" id="ARBA00022729"/>
    </source>
</evidence>
<keyword evidence="4" id="KW-0133">Cell shape</keyword>